<reference evidence="1 2" key="1">
    <citation type="submission" date="2014-03" db="EMBL/GenBank/DDBJ databases">
        <title>Draft genome of the hookworm Oesophagostomum dentatum.</title>
        <authorList>
            <person name="Mitreva M."/>
        </authorList>
    </citation>
    <scope>NUCLEOTIDE SEQUENCE [LARGE SCALE GENOMIC DNA]</scope>
    <source>
        <strain evidence="1 2">OD-Hann</strain>
    </source>
</reference>
<accession>A0A0B1T710</accession>
<dbReference type="AlphaFoldDB" id="A0A0B1T710"/>
<evidence type="ECO:0000313" key="1">
    <source>
        <dbReference type="EMBL" id="KHJ91941.1"/>
    </source>
</evidence>
<dbReference type="Proteomes" id="UP000053660">
    <property type="component" value="Unassembled WGS sequence"/>
</dbReference>
<evidence type="ECO:0000313" key="2">
    <source>
        <dbReference type="Proteomes" id="UP000053660"/>
    </source>
</evidence>
<dbReference type="EMBL" id="KN551693">
    <property type="protein sequence ID" value="KHJ91941.1"/>
    <property type="molecule type" value="Genomic_DNA"/>
</dbReference>
<sequence length="76" mass="8320">MCHDNIGPFCLQNIYSSGYTWLLPACPKKFPPVASHPGLFGWPVSVCELLHLLCGRDGSEGSTRWISPTGKTISRS</sequence>
<gene>
    <name evidence="1" type="ORF">OESDEN_08179</name>
</gene>
<organism evidence="1 2">
    <name type="scientific">Oesophagostomum dentatum</name>
    <name type="common">Nodular worm</name>
    <dbReference type="NCBI Taxonomy" id="61180"/>
    <lineage>
        <taxon>Eukaryota</taxon>
        <taxon>Metazoa</taxon>
        <taxon>Ecdysozoa</taxon>
        <taxon>Nematoda</taxon>
        <taxon>Chromadorea</taxon>
        <taxon>Rhabditida</taxon>
        <taxon>Rhabditina</taxon>
        <taxon>Rhabditomorpha</taxon>
        <taxon>Strongyloidea</taxon>
        <taxon>Strongylidae</taxon>
        <taxon>Oesophagostomum</taxon>
    </lineage>
</organism>
<keyword evidence="2" id="KW-1185">Reference proteome</keyword>
<proteinExistence type="predicted"/>
<name>A0A0B1T710_OESDE</name>
<protein>
    <submittedName>
        <fullName evidence="1">Uncharacterized protein</fullName>
    </submittedName>
</protein>